<reference evidence="1" key="1">
    <citation type="submission" date="2017-05" db="UniProtKB">
        <authorList>
            <consortium name="EnsemblMetazoa"/>
        </authorList>
    </citation>
    <scope>IDENTIFICATION</scope>
</reference>
<protein>
    <submittedName>
        <fullName evidence="1">Uncharacterized protein</fullName>
    </submittedName>
</protein>
<sequence length="29" mass="3171">PCFFLKPHVQSLTQAQRNDVKANLSGSLA</sequence>
<name>A0A1X7TJ67_AMPQE</name>
<dbReference type="InParanoid" id="A0A1X7TJ67"/>
<evidence type="ECO:0000313" key="1">
    <source>
        <dbReference type="EnsemblMetazoa" id="Aqu2.1.14874_001"/>
    </source>
</evidence>
<dbReference type="EnsemblMetazoa" id="Aqu2.1.14874_001">
    <property type="protein sequence ID" value="Aqu2.1.14874_001"/>
    <property type="gene ID" value="Aqu2.1.14874"/>
</dbReference>
<organism evidence="1">
    <name type="scientific">Amphimedon queenslandica</name>
    <name type="common">Sponge</name>
    <dbReference type="NCBI Taxonomy" id="400682"/>
    <lineage>
        <taxon>Eukaryota</taxon>
        <taxon>Metazoa</taxon>
        <taxon>Porifera</taxon>
        <taxon>Demospongiae</taxon>
        <taxon>Heteroscleromorpha</taxon>
        <taxon>Haplosclerida</taxon>
        <taxon>Niphatidae</taxon>
        <taxon>Amphimedon</taxon>
    </lineage>
</organism>
<proteinExistence type="predicted"/>
<accession>A0A1X7TJ67</accession>
<dbReference type="AlphaFoldDB" id="A0A1X7TJ67"/>